<evidence type="ECO:0000313" key="3">
    <source>
        <dbReference type="EMBL" id="RKP47931.1"/>
    </source>
</evidence>
<dbReference type="Pfam" id="PF01497">
    <property type="entry name" value="Peripla_BP_2"/>
    <property type="match status" value="1"/>
</dbReference>
<dbReference type="PANTHER" id="PTHR30535">
    <property type="entry name" value="VITAMIN B12-BINDING PROTEIN"/>
    <property type="match status" value="1"/>
</dbReference>
<dbReference type="SUPFAM" id="SSF53807">
    <property type="entry name" value="Helical backbone' metal receptor"/>
    <property type="match status" value="1"/>
</dbReference>
<dbReference type="GO" id="GO:0071281">
    <property type="term" value="P:cellular response to iron ion"/>
    <property type="evidence" value="ECO:0007669"/>
    <property type="project" value="TreeGrafter"/>
</dbReference>
<comment type="similarity">
    <text evidence="1">Belongs to the bacterial solute-binding protein 8 family.</text>
</comment>
<dbReference type="InterPro" id="IPR036582">
    <property type="entry name" value="Mao_N_sf"/>
</dbReference>
<dbReference type="Proteomes" id="UP000282076">
    <property type="component" value="Unassembled WGS sequence"/>
</dbReference>
<dbReference type="PROSITE" id="PS50983">
    <property type="entry name" value="FE_B12_PBP"/>
    <property type="match status" value="1"/>
</dbReference>
<dbReference type="SUPFAM" id="SSF55383">
    <property type="entry name" value="Copper amine oxidase, domain N"/>
    <property type="match status" value="1"/>
</dbReference>
<dbReference type="AlphaFoldDB" id="A0A494XE33"/>
<dbReference type="Pfam" id="PF07833">
    <property type="entry name" value="Cu_amine_oxidN1"/>
    <property type="match status" value="1"/>
</dbReference>
<dbReference type="InterPro" id="IPR012854">
    <property type="entry name" value="Cu_amine_oxidase-like_N"/>
</dbReference>
<evidence type="ECO:0000313" key="4">
    <source>
        <dbReference type="Proteomes" id="UP000282076"/>
    </source>
</evidence>
<dbReference type="EMBL" id="RBZM01000010">
    <property type="protein sequence ID" value="RKP47931.1"/>
    <property type="molecule type" value="Genomic_DNA"/>
</dbReference>
<keyword evidence="4" id="KW-1185">Reference proteome</keyword>
<dbReference type="PANTHER" id="PTHR30535:SF34">
    <property type="entry name" value="MOLYBDATE-BINDING PROTEIN MOLA"/>
    <property type="match status" value="1"/>
</dbReference>
<evidence type="ECO:0000259" key="2">
    <source>
        <dbReference type="PROSITE" id="PS50983"/>
    </source>
</evidence>
<sequence>MIIITNWGDDFVFYKGLTRGLLAAAVLLTTVSTSKVNLAEAASPAIKVTLDQKAVSLDTSPVVVDGTTLVPYGNIVSALGGTASWDSKTKTVSATQGGVKVKLTIGSNSAYIDGVQQTLAVAPRLANGKTLVPLRLISEAFGKWVTYNKSSNTVAISSTLTVTGSGGPVTLKKKPSRIVTLSSADTEIIYALGSTVVGRPTALGNVIPAAAASATEVGSAHGILFEKLATLKPDLVIASPALKSQQATIEKLGAQVLFNSSNTYEDIQGTIKLYAQVLGQETRGEQLIKGMDKKISSLVKPATQPKTLIVYGAPGSFVVALPTSYPGNFLELAGGKNVASGFPKMDTMPQYAELSLERIIASNPELILLITHGDAAEVKASFKKQFETNDAWKGLSAVKNDRFEVLPADLFAANPGLRAPDAIETINKLLLQVK</sequence>
<dbReference type="InterPro" id="IPR050902">
    <property type="entry name" value="ABC_Transporter_SBP"/>
</dbReference>
<dbReference type="InterPro" id="IPR002491">
    <property type="entry name" value="ABC_transptr_periplasmic_BD"/>
</dbReference>
<name>A0A494XE33_9BACL</name>
<protein>
    <submittedName>
        <fullName evidence="3">ABC transporter substrate-binding protein</fullName>
    </submittedName>
</protein>
<dbReference type="Gene3D" id="3.40.50.1980">
    <property type="entry name" value="Nitrogenase molybdenum iron protein domain"/>
    <property type="match status" value="2"/>
</dbReference>
<evidence type="ECO:0000256" key="1">
    <source>
        <dbReference type="ARBA" id="ARBA00008814"/>
    </source>
</evidence>
<feature type="domain" description="Fe/B12 periplasmic-binding" evidence="2">
    <location>
        <begin position="177"/>
        <end position="434"/>
    </location>
</feature>
<organism evidence="3 4">
    <name type="scientific">Cohnella endophytica</name>
    <dbReference type="NCBI Taxonomy" id="2419778"/>
    <lineage>
        <taxon>Bacteria</taxon>
        <taxon>Bacillati</taxon>
        <taxon>Bacillota</taxon>
        <taxon>Bacilli</taxon>
        <taxon>Bacillales</taxon>
        <taxon>Paenibacillaceae</taxon>
        <taxon>Cohnella</taxon>
    </lineage>
</organism>
<comment type="caution">
    <text evidence="3">The sequence shown here is derived from an EMBL/GenBank/DDBJ whole genome shotgun (WGS) entry which is preliminary data.</text>
</comment>
<dbReference type="Gene3D" id="3.30.457.10">
    <property type="entry name" value="Copper amine oxidase-like, N-terminal domain"/>
    <property type="match status" value="1"/>
</dbReference>
<proteinExistence type="inferred from homology"/>
<reference evidence="3 4" key="1">
    <citation type="submission" date="2018-10" db="EMBL/GenBank/DDBJ databases">
        <title>Cohnella sp. M2MS4P-1, whole genome shotgun sequence.</title>
        <authorList>
            <person name="Tuo L."/>
        </authorList>
    </citation>
    <scope>NUCLEOTIDE SEQUENCE [LARGE SCALE GENOMIC DNA]</scope>
    <source>
        <strain evidence="3 4">M2MS4P-1</strain>
    </source>
</reference>
<accession>A0A494XE33</accession>
<gene>
    <name evidence="3" type="ORF">D7Z26_22240</name>
</gene>